<dbReference type="InterPro" id="IPR007219">
    <property type="entry name" value="XnlR_reg_dom"/>
</dbReference>
<evidence type="ECO:0000313" key="10">
    <source>
        <dbReference type="EMBL" id="KAK7736214.1"/>
    </source>
</evidence>
<name>A0AAN9YE27_9PEZI</name>
<evidence type="ECO:0000256" key="2">
    <source>
        <dbReference type="ARBA" id="ARBA00022723"/>
    </source>
</evidence>
<comment type="caution">
    <text evidence="10">The sequence shown here is derived from an EMBL/GenBank/DDBJ whole genome shotgun (WGS) entry which is preliminary data.</text>
</comment>
<dbReference type="GO" id="GO:0005634">
    <property type="term" value="C:nucleus"/>
    <property type="evidence" value="ECO:0007669"/>
    <property type="project" value="UniProtKB-SubCell"/>
</dbReference>
<keyword evidence="6" id="KW-0804">Transcription</keyword>
<proteinExistence type="predicted"/>
<dbReference type="InterPro" id="IPR051711">
    <property type="entry name" value="Stress_Response_Reg"/>
</dbReference>
<dbReference type="EMBL" id="JAJSPL020000034">
    <property type="protein sequence ID" value="KAK7736214.1"/>
    <property type="molecule type" value="Genomic_DNA"/>
</dbReference>
<keyword evidence="7" id="KW-0539">Nucleus</keyword>
<keyword evidence="5" id="KW-0238">DNA-binding</keyword>
<keyword evidence="3" id="KW-0862">Zinc</keyword>
<evidence type="ECO:0000256" key="5">
    <source>
        <dbReference type="ARBA" id="ARBA00023125"/>
    </source>
</evidence>
<dbReference type="GO" id="GO:0000981">
    <property type="term" value="F:DNA-binding transcription factor activity, RNA polymerase II-specific"/>
    <property type="evidence" value="ECO:0007669"/>
    <property type="project" value="InterPro"/>
</dbReference>
<organism evidence="10 11">
    <name type="scientific">Cytospora paraplurivora</name>
    <dbReference type="NCBI Taxonomy" id="2898453"/>
    <lineage>
        <taxon>Eukaryota</taxon>
        <taxon>Fungi</taxon>
        <taxon>Dikarya</taxon>
        <taxon>Ascomycota</taxon>
        <taxon>Pezizomycotina</taxon>
        <taxon>Sordariomycetes</taxon>
        <taxon>Sordariomycetidae</taxon>
        <taxon>Diaporthales</taxon>
        <taxon>Cytosporaceae</taxon>
        <taxon>Cytospora</taxon>
    </lineage>
</organism>
<dbReference type="AlphaFoldDB" id="A0AAN9YE27"/>
<feature type="compositionally biased region" description="Polar residues" evidence="8">
    <location>
        <begin position="717"/>
        <end position="729"/>
    </location>
</feature>
<sequence>MIDPELSTESGSGEPSPNSDHQEDQQSPGDSTGPGSVKAEQGDEDATGFNQTAPMPLQKRRRVTRACDECRRKKIKCDGKQPCTHCSVYSYECTYDKPSNRRRNPAPQYIEALETKLARAEALLREFMPEVDLSDPNLDPAVQQEFQNRERQRLQATKCRQEKAKKTEQKEAQITSMIETIGQLDLAEGGGWDFRGTSSGAVFLRRMKDHFSGLLGNDYQSTLLPRPSQIPGLLNLDSSQSTSASTPGAPDPSNIYDLPPKERARQLSYCAMSCATALLRIVHVPSFYESLEKLYEKAPGSFEVEDKRFLCLLYAAMAVGCMYNIAEENVDNQVNYKEATEEGTRYYVAARTLLHDITECRDLTSLQSLLFLILFLQATSNLSACYAFLGIATRSALRMGLHRHLPNANFTPLVSELRKRAFYYIRQLDIYCSALLGFPILLHDEDIDQEFPTEVDDEYNTDAGILTPPPGAPGSFFQAFNAHTKLMNILKKVVRHIYPLKGINHSAANPNGAFNTTYMIDYQRIKEIEGDLQEWHEQLPQRWRPSAEGPIEVLRVRTLLRFSYAHVQMMLYRPFLHYISPRLPAGQVVDDRYYACAAAGISVSRNIIHIALEIQNQALVIGPFWSMLYTEFFAILTLVFYTLENPDKQGSAEVYADANAGREMIAKMAPRSFAADRINSSLSTLWENLPEAVKNGKTHALPTRKRSAPGPKPGPVTLSTNQTTISSSKAPGMGSRGPVSHRPTDSRSFYMPDMYSDIEGHLMGPLPPYLMQPTAAGQNGLDLSAQMYNSPNPSVLSQQAHHRGQAAQHHHHHGHPHPAHHRVGRELDDMMADAGFNRSWDIFGGSFKPL</sequence>
<reference evidence="10 11" key="1">
    <citation type="journal article" date="2023" name="PLoS ONE">
        <title>Cytospora paraplurivora sp. nov. isolated from orchards with fruit tree decline syndrome in Ontario, Canada.</title>
        <authorList>
            <person name="Ilyukhin E."/>
            <person name="Nguyen H.D.T."/>
            <person name="Castle A.J."/>
            <person name="Ellouze W."/>
        </authorList>
    </citation>
    <scope>NUCLEOTIDE SEQUENCE [LARGE SCALE GENOMIC DNA]</scope>
    <source>
        <strain evidence="10 11">FDS-564</strain>
    </source>
</reference>
<accession>A0AAN9YE27</accession>
<evidence type="ECO:0000256" key="3">
    <source>
        <dbReference type="ARBA" id="ARBA00022833"/>
    </source>
</evidence>
<evidence type="ECO:0000256" key="4">
    <source>
        <dbReference type="ARBA" id="ARBA00023015"/>
    </source>
</evidence>
<feature type="compositionally biased region" description="Polar residues" evidence="8">
    <location>
        <begin position="236"/>
        <end position="246"/>
    </location>
</feature>
<dbReference type="Gene3D" id="4.10.240.10">
    <property type="entry name" value="Zn(2)-C6 fungal-type DNA-binding domain"/>
    <property type="match status" value="1"/>
</dbReference>
<dbReference type="Pfam" id="PF04082">
    <property type="entry name" value="Fungal_trans"/>
    <property type="match status" value="1"/>
</dbReference>
<feature type="region of interest" description="Disordered" evidence="8">
    <location>
        <begin position="1"/>
        <end position="63"/>
    </location>
</feature>
<feature type="compositionally biased region" description="Polar residues" evidence="8">
    <location>
        <begin position="7"/>
        <end position="34"/>
    </location>
</feature>
<keyword evidence="2" id="KW-0479">Metal-binding</keyword>
<dbReference type="SMART" id="SM00066">
    <property type="entry name" value="GAL4"/>
    <property type="match status" value="1"/>
</dbReference>
<evidence type="ECO:0000256" key="8">
    <source>
        <dbReference type="SAM" id="MobiDB-lite"/>
    </source>
</evidence>
<protein>
    <submittedName>
        <fullName evidence="10">Gypsy retrotransposon integrase-like protein 1</fullName>
    </submittedName>
</protein>
<keyword evidence="11" id="KW-1185">Reference proteome</keyword>
<dbReference type="Pfam" id="PF00172">
    <property type="entry name" value="Zn_clus"/>
    <property type="match status" value="1"/>
</dbReference>
<dbReference type="PANTHER" id="PTHR47540:SF1">
    <property type="entry name" value="ACTIVATOR OF STRESS GENES 1-RELATED"/>
    <property type="match status" value="1"/>
</dbReference>
<evidence type="ECO:0000256" key="1">
    <source>
        <dbReference type="ARBA" id="ARBA00004123"/>
    </source>
</evidence>
<gene>
    <name evidence="10" type="primary">GIN1</name>
    <name evidence="10" type="ORF">SLS53_007049</name>
</gene>
<feature type="domain" description="Zn(2)-C6 fungal-type" evidence="9">
    <location>
        <begin position="66"/>
        <end position="95"/>
    </location>
</feature>
<dbReference type="InterPro" id="IPR036864">
    <property type="entry name" value="Zn2-C6_fun-type_DNA-bd_sf"/>
</dbReference>
<evidence type="ECO:0000259" key="9">
    <source>
        <dbReference type="PROSITE" id="PS50048"/>
    </source>
</evidence>
<dbReference type="PROSITE" id="PS00463">
    <property type="entry name" value="ZN2_CY6_FUNGAL_1"/>
    <property type="match status" value="1"/>
</dbReference>
<dbReference type="GO" id="GO:0043565">
    <property type="term" value="F:sequence-specific DNA binding"/>
    <property type="evidence" value="ECO:0007669"/>
    <property type="project" value="TreeGrafter"/>
</dbReference>
<dbReference type="GO" id="GO:0008270">
    <property type="term" value="F:zinc ion binding"/>
    <property type="evidence" value="ECO:0007669"/>
    <property type="project" value="InterPro"/>
</dbReference>
<dbReference type="SMART" id="SM00906">
    <property type="entry name" value="Fungal_trans"/>
    <property type="match status" value="1"/>
</dbReference>
<dbReference type="PROSITE" id="PS50048">
    <property type="entry name" value="ZN2_CY6_FUNGAL_2"/>
    <property type="match status" value="1"/>
</dbReference>
<dbReference type="InterPro" id="IPR001138">
    <property type="entry name" value="Zn2Cys6_DnaBD"/>
</dbReference>
<evidence type="ECO:0000313" key="11">
    <source>
        <dbReference type="Proteomes" id="UP001320245"/>
    </source>
</evidence>
<dbReference type="CDD" id="cd12148">
    <property type="entry name" value="fungal_TF_MHR"/>
    <property type="match status" value="1"/>
</dbReference>
<dbReference type="Proteomes" id="UP001320245">
    <property type="component" value="Unassembled WGS sequence"/>
</dbReference>
<feature type="compositionally biased region" description="Basic residues" evidence="8">
    <location>
        <begin position="800"/>
        <end position="822"/>
    </location>
</feature>
<keyword evidence="4" id="KW-0805">Transcription regulation</keyword>
<feature type="region of interest" description="Disordered" evidence="8">
    <location>
        <begin position="789"/>
        <end position="822"/>
    </location>
</feature>
<dbReference type="SUPFAM" id="SSF57701">
    <property type="entry name" value="Zn2/Cys6 DNA-binding domain"/>
    <property type="match status" value="1"/>
</dbReference>
<dbReference type="GO" id="GO:0045944">
    <property type="term" value="P:positive regulation of transcription by RNA polymerase II"/>
    <property type="evidence" value="ECO:0007669"/>
    <property type="project" value="TreeGrafter"/>
</dbReference>
<dbReference type="CDD" id="cd00067">
    <property type="entry name" value="GAL4"/>
    <property type="match status" value="1"/>
</dbReference>
<feature type="region of interest" description="Disordered" evidence="8">
    <location>
        <begin position="696"/>
        <end position="747"/>
    </location>
</feature>
<dbReference type="GO" id="GO:0006351">
    <property type="term" value="P:DNA-templated transcription"/>
    <property type="evidence" value="ECO:0007669"/>
    <property type="project" value="InterPro"/>
</dbReference>
<evidence type="ECO:0000256" key="6">
    <source>
        <dbReference type="ARBA" id="ARBA00023163"/>
    </source>
</evidence>
<evidence type="ECO:0000256" key="7">
    <source>
        <dbReference type="ARBA" id="ARBA00023242"/>
    </source>
</evidence>
<dbReference type="PANTHER" id="PTHR47540">
    <property type="entry name" value="THIAMINE REPRESSIBLE GENES REGULATORY PROTEIN THI5"/>
    <property type="match status" value="1"/>
</dbReference>
<feature type="region of interest" description="Disordered" evidence="8">
    <location>
        <begin position="234"/>
        <end position="257"/>
    </location>
</feature>
<comment type="subcellular location">
    <subcellularLocation>
        <location evidence="1">Nucleus</location>
    </subcellularLocation>
</comment>